<accession>A0ABM1BAI1</accession>
<comment type="similarity">
    <text evidence="1 4">Belongs to the PDGF/VEGF growth factor family.</text>
</comment>
<evidence type="ECO:0000313" key="7">
    <source>
        <dbReference type="Proteomes" id="UP000694941"/>
    </source>
</evidence>
<keyword evidence="3" id="KW-0497">Mitogen</keyword>
<evidence type="ECO:0000259" key="6">
    <source>
        <dbReference type="PROSITE" id="PS50278"/>
    </source>
</evidence>
<evidence type="ECO:0000313" key="8">
    <source>
        <dbReference type="RefSeq" id="XP_013778122.1"/>
    </source>
</evidence>
<dbReference type="PANTHER" id="PTHR11633">
    <property type="entry name" value="PLATELET-DERIVED GROWTH FACTOR"/>
    <property type="match status" value="1"/>
</dbReference>
<keyword evidence="5" id="KW-0732">Signal</keyword>
<feature type="domain" description="Platelet-derived growth factor (PDGF) family profile" evidence="6">
    <location>
        <begin position="98"/>
        <end position="178"/>
    </location>
</feature>
<dbReference type="PANTHER" id="PTHR11633:SF1">
    <property type="entry name" value="LD28763P"/>
    <property type="match status" value="1"/>
</dbReference>
<dbReference type="RefSeq" id="XP_013778122.1">
    <property type="nucleotide sequence ID" value="XM_013922668.1"/>
</dbReference>
<dbReference type="InterPro" id="IPR000072">
    <property type="entry name" value="PDGF/VEGF_dom"/>
</dbReference>
<keyword evidence="2 4" id="KW-0339">Growth factor</keyword>
<evidence type="ECO:0000256" key="5">
    <source>
        <dbReference type="SAM" id="SignalP"/>
    </source>
</evidence>
<dbReference type="SMART" id="SM00141">
    <property type="entry name" value="PDGF"/>
    <property type="match status" value="1"/>
</dbReference>
<evidence type="ECO:0000256" key="1">
    <source>
        <dbReference type="ARBA" id="ARBA00006686"/>
    </source>
</evidence>
<dbReference type="Gene3D" id="2.10.90.10">
    <property type="entry name" value="Cystine-knot cytokines"/>
    <property type="match status" value="1"/>
</dbReference>
<feature type="chain" id="PRO_5045153123" evidence="5">
    <location>
        <begin position="22"/>
        <end position="252"/>
    </location>
</feature>
<sequence>MLMYFSVLPALLVLILTGIYADDEAIVFPESNNRTYIDLNKIQIPESILIRLKDVKNSTEFITRFLISIPLQGRLGTIFSANELAPSAGCEPESQIVELPKPVDPLIVIWPTCTRIKKCGGCCPSTLLECVPKKTSKLSLKVLKAKYSKAGDETFQFQSFEVLKLDVHEKCSCECKEKPSDCTSQQTYRADECRCMCTNHESSESCGENQIWDSKDCGCKCKNYLNCSTGFYFNPRSCRCDALVLSRIGVPP</sequence>
<dbReference type="SUPFAM" id="SSF57501">
    <property type="entry name" value="Cystine-knot cytokines"/>
    <property type="match status" value="1"/>
</dbReference>
<dbReference type="InterPro" id="IPR029034">
    <property type="entry name" value="Cystine-knot_cytokine"/>
</dbReference>
<name>A0ABM1BAI1_LIMPO</name>
<evidence type="ECO:0000256" key="4">
    <source>
        <dbReference type="RuleBase" id="RU003818"/>
    </source>
</evidence>
<gene>
    <name evidence="8" type="primary">LOC106462722</name>
</gene>
<proteinExistence type="inferred from homology"/>
<dbReference type="Pfam" id="PF00341">
    <property type="entry name" value="PDGF"/>
    <property type="match status" value="1"/>
</dbReference>
<organism evidence="7 8">
    <name type="scientific">Limulus polyphemus</name>
    <name type="common">Atlantic horseshoe crab</name>
    <dbReference type="NCBI Taxonomy" id="6850"/>
    <lineage>
        <taxon>Eukaryota</taxon>
        <taxon>Metazoa</taxon>
        <taxon>Ecdysozoa</taxon>
        <taxon>Arthropoda</taxon>
        <taxon>Chelicerata</taxon>
        <taxon>Merostomata</taxon>
        <taxon>Xiphosura</taxon>
        <taxon>Limulidae</taxon>
        <taxon>Limulus</taxon>
    </lineage>
</organism>
<dbReference type="GeneID" id="106462722"/>
<evidence type="ECO:0000256" key="2">
    <source>
        <dbReference type="ARBA" id="ARBA00023030"/>
    </source>
</evidence>
<feature type="signal peptide" evidence="5">
    <location>
        <begin position="1"/>
        <end position="21"/>
    </location>
</feature>
<dbReference type="Proteomes" id="UP000694941">
    <property type="component" value="Unplaced"/>
</dbReference>
<reference evidence="8" key="1">
    <citation type="submission" date="2025-08" db="UniProtKB">
        <authorList>
            <consortium name="RefSeq"/>
        </authorList>
    </citation>
    <scope>IDENTIFICATION</scope>
    <source>
        <tissue evidence="8">Muscle</tissue>
    </source>
</reference>
<dbReference type="PROSITE" id="PS50278">
    <property type="entry name" value="PDGF_2"/>
    <property type="match status" value="1"/>
</dbReference>
<protein>
    <submittedName>
        <fullName evidence="8">Vascular endothelial growth factor A-like isoform X1</fullName>
    </submittedName>
</protein>
<evidence type="ECO:0000256" key="3">
    <source>
        <dbReference type="ARBA" id="ARBA00023246"/>
    </source>
</evidence>
<keyword evidence="7" id="KW-1185">Reference proteome</keyword>